<evidence type="ECO:0000313" key="1">
    <source>
        <dbReference type="EMBL" id="CAF3429191.1"/>
    </source>
</evidence>
<dbReference type="Proteomes" id="UP000663869">
    <property type="component" value="Unassembled WGS sequence"/>
</dbReference>
<evidence type="ECO:0000313" key="2">
    <source>
        <dbReference type="EMBL" id="CAF4661247.1"/>
    </source>
</evidence>
<dbReference type="Proteomes" id="UP000663862">
    <property type="component" value="Unassembled WGS sequence"/>
</dbReference>
<evidence type="ECO:0000313" key="3">
    <source>
        <dbReference type="Proteomes" id="UP000663862"/>
    </source>
</evidence>
<name>A0A821GCE6_9BILA</name>
<gene>
    <name evidence="1" type="ORF">FME351_LOCUS11658</name>
    <name evidence="2" type="ORF">TSG867_LOCUS31357</name>
</gene>
<dbReference type="EMBL" id="CAJOBQ010005733">
    <property type="protein sequence ID" value="CAF4661247.1"/>
    <property type="molecule type" value="Genomic_DNA"/>
</dbReference>
<accession>A0A821GCE6</accession>
<dbReference type="AlphaFoldDB" id="A0A821GCE6"/>
<reference evidence="2" key="1">
    <citation type="submission" date="2021-02" db="EMBL/GenBank/DDBJ databases">
        <authorList>
            <person name="Nowell W R."/>
        </authorList>
    </citation>
    <scope>NUCLEOTIDE SEQUENCE</scope>
</reference>
<proteinExistence type="predicted"/>
<organism evidence="2 3">
    <name type="scientific">Rotaria socialis</name>
    <dbReference type="NCBI Taxonomy" id="392032"/>
    <lineage>
        <taxon>Eukaryota</taxon>
        <taxon>Metazoa</taxon>
        <taxon>Spiralia</taxon>
        <taxon>Gnathifera</taxon>
        <taxon>Rotifera</taxon>
        <taxon>Eurotatoria</taxon>
        <taxon>Bdelloidea</taxon>
        <taxon>Philodinida</taxon>
        <taxon>Philodinidae</taxon>
        <taxon>Rotaria</taxon>
    </lineage>
</organism>
<comment type="caution">
    <text evidence="2">The sequence shown here is derived from an EMBL/GenBank/DDBJ whole genome shotgun (WGS) entry which is preliminary data.</text>
</comment>
<dbReference type="EMBL" id="CAJNYU010001356">
    <property type="protein sequence ID" value="CAF3429191.1"/>
    <property type="molecule type" value="Genomic_DNA"/>
</dbReference>
<protein>
    <submittedName>
        <fullName evidence="2">Uncharacterized protein</fullName>
    </submittedName>
</protein>
<sequence length="285" mass="32317">MISSNDEDVTSWLYGFKCGGAAASVEDSNYFMVKIGIVYTNSFSRVLKRFYDEQRAFRSDMNLNIHIPVKYREEAERVPSSGSKFTGAQGELRLTYLDELISALRNPRDNMDSRPSENVNQLLEFDDLMFILPFLPNVDTHEIRLCESVCRYAFGGAILSDFKIAAEAHKRQRDPASTTFTIPFTELVLCPEKIFDDTRSLFIAEAVRTAQALWKAIPSSTFHNLHKNTGNGNTTKVTLFWNIQNQHSAKQSILFSVKTPITRDILKFRSFNDADVSDSVAKSPE</sequence>